<dbReference type="Pfam" id="PF02798">
    <property type="entry name" value="GST_N"/>
    <property type="match status" value="1"/>
</dbReference>
<protein>
    <recommendedName>
        <fullName evidence="1">glutathione transferase</fullName>
        <ecNumber evidence="1">2.5.1.18</ecNumber>
    </recommendedName>
</protein>
<dbReference type="SUPFAM" id="SSF47616">
    <property type="entry name" value="GST C-terminal domain-like"/>
    <property type="match status" value="1"/>
</dbReference>
<dbReference type="SFLD" id="SFLDS00019">
    <property type="entry name" value="Glutathione_Transferase_(cytos"/>
    <property type="match status" value="1"/>
</dbReference>
<dbReference type="EMBL" id="MTYJ01000219">
    <property type="protein sequence ID" value="OWA51248.1"/>
    <property type="molecule type" value="Genomic_DNA"/>
</dbReference>
<dbReference type="InterPro" id="IPR036282">
    <property type="entry name" value="Glutathione-S-Trfase_C_sf"/>
</dbReference>
<evidence type="ECO:0000259" key="5">
    <source>
        <dbReference type="PROSITE" id="PS50404"/>
    </source>
</evidence>
<evidence type="ECO:0000256" key="1">
    <source>
        <dbReference type="ARBA" id="ARBA00012452"/>
    </source>
</evidence>
<dbReference type="Gene3D" id="3.40.30.10">
    <property type="entry name" value="Glutaredoxin"/>
    <property type="match status" value="1"/>
</dbReference>
<evidence type="ECO:0000256" key="2">
    <source>
        <dbReference type="ARBA" id="ARBA00022679"/>
    </source>
</evidence>
<dbReference type="FunFam" id="3.40.30.10:FF:000035">
    <property type="entry name" value="hematopoietic prostaglandin D synthase"/>
    <property type="match status" value="1"/>
</dbReference>
<keyword evidence="8" id="KW-1185">Reference proteome</keyword>
<sequence>MDSVYKLVHFPIKSHGETVRFIFAYVGVEYEDYRVKREDWPNLKNSTPFRSLPYLEVDGQVIGQSLAILRFLARRFHLAGGDELEQARVDAVADCWNDVRHGGFAIWFREQDQEKKAKLGEEFFGKTLPECLDVLEKLLMANTVGKHEFFVGCDPTWADFHIAVLMDSLQDLEPRVLEKYPLLSAHKSRVEDLKGIKDWIAKRHITRLT</sequence>
<dbReference type="PANTHER" id="PTHR11571:SF224">
    <property type="entry name" value="HEMATOPOIETIC PROSTAGLANDIN D SYNTHASE"/>
    <property type="match status" value="1"/>
</dbReference>
<dbReference type="GO" id="GO:0004602">
    <property type="term" value="F:glutathione peroxidase activity"/>
    <property type="evidence" value="ECO:0007669"/>
    <property type="project" value="UniProtKB-ARBA"/>
</dbReference>
<feature type="domain" description="GST N-terminal" evidence="5">
    <location>
        <begin position="3"/>
        <end position="80"/>
    </location>
</feature>
<dbReference type="InterPro" id="IPR004045">
    <property type="entry name" value="Glutathione_S-Trfase_N"/>
</dbReference>
<dbReference type="InterPro" id="IPR036249">
    <property type="entry name" value="Thioredoxin-like_sf"/>
</dbReference>
<evidence type="ECO:0000256" key="3">
    <source>
        <dbReference type="ARBA" id="ARBA00038317"/>
    </source>
</evidence>
<dbReference type="PROSITE" id="PS50404">
    <property type="entry name" value="GST_NTER"/>
    <property type="match status" value="1"/>
</dbReference>
<dbReference type="CDD" id="cd03039">
    <property type="entry name" value="GST_N_Sigma_like"/>
    <property type="match status" value="1"/>
</dbReference>
<organism evidence="7 8">
    <name type="scientific">Hypsibius exemplaris</name>
    <name type="common">Freshwater tardigrade</name>
    <dbReference type="NCBI Taxonomy" id="2072580"/>
    <lineage>
        <taxon>Eukaryota</taxon>
        <taxon>Metazoa</taxon>
        <taxon>Ecdysozoa</taxon>
        <taxon>Tardigrada</taxon>
        <taxon>Eutardigrada</taxon>
        <taxon>Parachela</taxon>
        <taxon>Hypsibioidea</taxon>
        <taxon>Hypsibiidae</taxon>
        <taxon>Hypsibius</taxon>
    </lineage>
</organism>
<dbReference type="PANTHER" id="PTHR11571">
    <property type="entry name" value="GLUTATHIONE S-TRANSFERASE"/>
    <property type="match status" value="1"/>
</dbReference>
<dbReference type="Gene3D" id="1.20.1050.10">
    <property type="match status" value="1"/>
</dbReference>
<keyword evidence="2" id="KW-0808">Transferase</keyword>
<dbReference type="InterPro" id="IPR050213">
    <property type="entry name" value="GST_superfamily"/>
</dbReference>
<dbReference type="InterPro" id="IPR004046">
    <property type="entry name" value="GST_C"/>
</dbReference>
<feature type="domain" description="GST C-terminal" evidence="6">
    <location>
        <begin position="82"/>
        <end position="208"/>
    </location>
</feature>
<comment type="caution">
    <text evidence="7">The sequence shown here is derived from an EMBL/GenBank/DDBJ whole genome shotgun (WGS) entry which is preliminary data.</text>
</comment>
<dbReference type="InterPro" id="IPR010987">
    <property type="entry name" value="Glutathione-S-Trfase_C-like"/>
</dbReference>
<dbReference type="EC" id="2.5.1.18" evidence="1"/>
<dbReference type="GO" id="GO:0006749">
    <property type="term" value="P:glutathione metabolic process"/>
    <property type="evidence" value="ECO:0007669"/>
    <property type="project" value="TreeGrafter"/>
</dbReference>
<reference evidence="8" key="1">
    <citation type="submission" date="2017-01" db="EMBL/GenBank/DDBJ databases">
        <title>Comparative genomics of anhydrobiosis in the tardigrade Hypsibius dujardini.</title>
        <authorList>
            <person name="Yoshida Y."/>
            <person name="Koutsovoulos G."/>
            <person name="Laetsch D."/>
            <person name="Stevens L."/>
            <person name="Kumar S."/>
            <person name="Horikawa D."/>
            <person name="Ishino K."/>
            <person name="Komine S."/>
            <person name="Tomita M."/>
            <person name="Blaxter M."/>
            <person name="Arakawa K."/>
        </authorList>
    </citation>
    <scope>NUCLEOTIDE SEQUENCE [LARGE SCALE GENOMIC DNA]</scope>
    <source>
        <strain evidence="8">Z151</strain>
    </source>
</reference>
<comment type="catalytic activity">
    <reaction evidence="4">
        <text>RX + glutathione = an S-substituted glutathione + a halide anion + H(+)</text>
        <dbReference type="Rhea" id="RHEA:16437"/>
        <dbReference type="ChEBI" id="CHEBI:15378"/>
        <dbReference type="ChEBI" id="CHEBI:16042"/>
        <dbReference type="ChEBI" id="CHEBI:17792"/>
        <dbReference type="ChEBI" id="CHEBI:57925"/>
        <dbReference type="ChEBI" id="CHEBI:90779"/>
        <dbReference type="EC" id="2.5.1.18"/>
    </reaction>
</comment>
<dbReference type="OrthoDB" id="414243at2759"/>
<evidence type="ECO:0000313" key="7">
    <source>
        <dbReference type="EMBL" id="OWA51248.1"/>
    </source>
</evidence>
<comment type="similarity">
    <text evidence="3">Belongs to the GST superfamily. Sigma family.</text>
</comment>
<dbReference type="GO" id="GO:0004364">
    <property type="term" value="F:glutathione transferase activity"/>
    <property type="evidence" value="ECO:0007669"/>
    <property type="project" value="UniProtKB-EC"/>
</dbReference>
<dbReference type="Pfam" id="PF14497">
    <property type="entry name" value="GST_C_3"/>
    <property type="match status" value="1"/>
</dbReference>
<dbReference type="PROSITE" id="PS50405">
    <property type="entry name" value="GST_CTER"/>
    <property type="match status" value="1"/>
</dbReference>
<evidence type="ECO:0000313" key="8">
    <source>
        <dbReference type="Proteomes" id="UP000192578"/>
    </source>
</evidence>
<dbReference type="FunFam" id="1.20.1050.10:FF:000030">
    <property type="entry name" value="Glutathione S-transferase S1"/>
    <property type="match status" value="1"/>
</dbReference>
<dbReference type="AlphaFoldDB" id="A0A9X6NEK8"/>
<dbReference type="Proteomes" id="UP000192578">
    <property type="component" value="Unassembled WGS sequence"/>
</dbReference>
<gene>
    <name evidence="7" type="ORF">BV898_15740</name>
</gene>
<accession>A0A9X6NEK8</accession>
<proteinExistence type="inferred from homology"/>
<name>A0A9X6NEK8_HYPEX</name>
<evidence type="ECO:0000256" key="4">
    <source>
        <dbReference type="ARBA" id="ARBA00047960"/>
    </source>
</evidence>
<dbReference type="CDD" id="cd03192">
    <property type="entry name" value="GST_C_Sigma_like"/>
    <property type="match status" value="1"/>
</dbReference>
<dbReference type="InterPro" id="IPR040079">
    <property type="entry name" value="Glutathione_S-Trfase"/>
</dbReference>
<dbReference type="SUPFAM" id="SSF52833">
    <property type="entry name" value="Thioredoxin-like"/>
    <property type="match status" value="1"/>
</dbReference>
<evidence type="ECO:0000259" key="6">
    <source>
        <dbReference type="PROSITE" id="PS50405"/>
    </source>
</evidence>